<reference evidence="3" key="1">
    <citation type="submission" date="2017-04" db="EMBL/GenBank/DDBJ databases">
        <title>Function of individual gut microbiota members based on whole genome sequencing of pure cultures obtained from chicken caecum.</title>
        <authorList>
            <person name="Medvecky M."/>
            <person name="Cejkova D."/>
            <person name="Polansky O."/>
            <person name="Karasova D."/>
            <person name="Kubasova T."/>
            <person name="Cizek A."/>
            <person name="Rychlik I."/>
        </authorList>
    </citation>
    <scope>NUCLEOTIDE SEQUENCE [LARGE SCALE GENOMIC DNA]</scope>
    <source>
        <strain evidence="3">An90</strain>
    </source>
</reference>
<evidence type="ECO:0000313" key="2">
    <source>
        <dbReference type="EMBL" id="OUN03455.1"/>
    </source>
</evidence>
<dbReference type="eggNOG" id="COG2885">
    <property type="taxonomic scope" value="Bacteria"/>
</dbReference>
<name>A0A1Y3QWJ0_9BACT</name>
<accession>A0A1Y3QWJ0</accession>
<dbReference type="Gene3D" id="3.30.1330.60">
    <property type="entry name" value="OmpA-like domain"/>
    <property type="match status" value="1"/>
</dbReference>
<dbReference type="InterPro" id="IPR036737">
    <property type="entry name" value="OmpA-like_sf"/>
</dbReference>
<dbReference type="Proteomes" id="UP000195772">
    <property type="component" value="Unassembled WGS sequence"/>
</dbReference>
<dbReference type="Pfam" id="PF00691">
    <property type="entry name" value="OmpA"/>
    <property type="match status" value="1"/>
</dbReference>
<dbReference type="InterPro" id="IPR006665">
    <property type="entry name" value="OmpA-like"/>
</dbReference>
<evidence type="ECO:0000259" key="1">
    <source>
        <dbReference type="Pfam" id="PF00691"/>
    </source>
</evidence>
<evidence type="ECO:0000313" key="3">
    <source>
        <dbReference type="Proteomes" id="UP000195772"/>
    </source>
</evidence>
<dbReference type="EMBL" id="NFHB01000004">
    <property type="protein sequence ID" value="OUN03455.1"/>
    <property type="molecule type" value="Genomic_DNA"/>
</dbReference>
<gene>
    <name evidence="2" type="ORF">B5G41_07145</name>
</gene>
<dbReference type="AlphaFoldDB" id="A0A1Y3QWJ0"/>
<feature type="domain" description="OmpA-like" evidence="1">
    <location>
        <begin position="202"/>
        <end position="273"/>
    </location>
</feature>
<dbReference type="OrthoDB" id="1100173at2"/>
<proteinExistence type="predicted"/>
<dbReference type="RefSeq" id="WP_087402110.1">
    <property type="nucleotide sequence ID" value="NZ_NFHB01000004.1"/>
</dbReference>
<dbReference type="SUPFAM" id="SSF81901">
    <property type="entry name" value="HCP-like"/>
    <property type="match status" value="1"/>
</dbReference>
<dbReference type="InterPro" id="IPR011990">
    <property type="entry name" value="TPR-like_helical_dom_sf"/>
</dbReference>
<dbReference type="Gene3D" id="1.25.40.10">
    <property type="entry name" value="Tetratricopeptide repeat domain"/>
    <property type="match status" value="1"/>
</dbReference>
<sequence>MKRHTKQRITGLLAVCLTFTAAVYGREGNPAAYRNGDRLCVRLPITAGIDLPANGQLTVTPVVSNGENQILLAPVVFTGRIREKVDERRERLYGIPAVPEGVFSNTVIRRSRKNPSANAVLFEGDIPYEPWMAGGRIVLYRDLEGCAGHRTALPPLVAAEIAPAVQPRLSFLVPVDEPKRHSEQLTAVIHFPQGRSVLLRGFADNSSQLARIDSLTARLLGNDSLSVETVYLKGYASPEDTYPYNTRLSANRVRSIRNYLQENFGLDSAVFITATEPEDWDSLRRWVVLSDLPARNEVLAVIDTVSDPDARDAGIRQIDNGATYLRLLREVYPQLRRVDYRISYTLPPFTVGQSRELIDSRPEWLSLGEMCRLAECYPVDSPERAYVCATALEFYPDDPYACNNMAALALRCGDIQTARQCLNRCAGDPCTLNNLGILCLIDGDSEKARYCFSLAAEYGSGEGTYNLAHFDELSCKW</sequence>
<comment type="caution">
    <text evidence="2">The sequence shown here is derived from an EMBL/GenBank/DDBJ whole genome shotgun (WGS) entry which is preliminary data.</text>
</comment>
<protein>
    <recommendedName>
        <fullName evidence="1">OmpA-like domain-containing protein</fullName>
    </recommendedName>
</protein>
<dbReference type="SUPFAM" id="SSF103088">
    <property type="entry name" value="OmpA-like"/>
    <property type="match status" value="1"/>
</dbReference>
<organism evidence="2 3">
    <name type="scientific">Alistipes onderdonkii</name>
    <dbReference type="NCBI Taxonomy" id="328813"/>
    <lineage>
        <taxon>Bacteria</taxon>
        <taxon>Pseudomonadati</taxon>
        <taxon>Bacteroidota</taxon>
        <taxon>Bacteroidia</taxon>
        <taxon>Bacteroidales</taxon>
        <taxon>Rikenellaceae</taxon>
        <taxon>Alistipes</taxon>
    </lineage>
</organism>